<dbReference type="Pfam" id="PF09361">
    <property type="entry name" value="Phasin_2"/>
    <property type="match status" value="1"/>
</dbReference>
<keyword evidence="3" id="KW-1185">Reference proteome</keyword>
<dbReference type="RefSeq" id="WP_169259462.1">
    <property type="nucleotide sequence ID" value="NZ_WTVQ01000007.1"/>
</dbReference>
<evidence type="ECO:0000313" key="3">
    <source>
        <dbReference type="Proteomes" id="UP000648984"/>
    </source>
</evidence>
<comment type="caution">
    <text evidence="2">The sequence shown here is derived from an EMBL/GenBank/DDBJ whole genome shotgun (WGS) entry which is preliminary data.</text>
</comment>
<evidence type="ECO:0000259" key="1">
    <source>
        <dbReference type="Pfam" id="PF09361"/>
    </source>
</evidence>
<sequence>MSTKSINNIAAQTHAVDAFLDLARIYLASTERLSELALSAARTTLDDCASATQAASRMINSRDLSALNEVLGQPVFERTLAYSRNAMEIITQGQQEAAQVLSQKFPLAGVGFPVTADWNAALEMFTRGVRELSAATAANVTAATDAGSKFAAGATLVPKKAA</sequence>
<dbReference type="InterPro" id="IPR018968">
    <property type="entry name" value="Phasin"/>
</dbReference>
<protein>
    <submittedName>
        <fullName evidence="2">TIGR01841 family phasin</fullName>
    </submittedName>
</protein>
<gene>
    <name evidence="2" type="primary">phaP</name>
    <name evidence="2" type="ORF">GPA25_06010</name>
</gene>
<reference evidence="2 3" key="1">
    <citation type="submission" date="2019-12" db="EMBL/GenBank/DDBJ databases">
        <title>Comparative genomics gives insights into the taxonomy of the Azoarcus-Aromatoleum group and reveals separate origins of nif in the plant-associated Azoarcus and non-plant-associated Aromatoleum sub-groups.</title>
        <authorList>
            <person name="Lafos M."/>
            <person name="Maluk M."/>
            <person name="Batista M."/>
            <person name="Junghare M."/>
            <person name="Carmona M."/>
            <person name="Faoro H."/>
            <person name="Cruz L.M."/>
            <person name="Battistoni F."/>
            <person name="De Souza E."/>
            <person name="Pedrosa F."/>
            <person name="Chen W.-M."/>
            <person name="Poole P.S."/>
            <person name="Dixon R.A."/>
            <person name="James E.K."/>
        </authorList>
    </citation>
    <scope>NUCLEOTIDE SEQUENCE [LARGE SCALE GENOMIC DNA]</scope>
    <source>
        <strain evidence="2 3">22Lin</strain>
    </source>
</reference>
<organism evidence="2 3">
    <name type="scientific">Aromatoleum diolicum</name>
    <dbReference type="NCBI Taxonomy" id="75796"/>
    <lineage>
        <taxon>Bacteria</taxon>
        <taxon>Pseudomonadati</taxon>
        <taxon>Pseudomonadota</taxon>
        <taxon>Betaproteobacteria</taxon>
        <taxon>Rhodocyclales</taxon>
        <taxon>Rhodocyclaceae</taxon>
        <taxon>Aromatoleum</taxon>
    </lineage>
</organism>
<dbReference type="InterPro" id="IPR010127">
    <property type="entry name" value="Phasin_subfam-1"/>
</dbReference>
<dbReference type="Proteomes" id="UP000648984">
    <property type="component" value="Unassembled WGS sequence"/>
</dbReference>
<evidence type="ECO:0000313" key="2">
    <source>
        <dbReference type="EMBL" id="NMG74310.1"/>
    </source>
</evidence>
<accession>A0ABX1Q8B2</accession>
<feature type="domain" description="Phasin" evidence="1">
    <location>
        <begin position="10"/>
        <end position="104"/>
    </location>
</feature>
<proteinExistence type="predicted"/>
<dbReference type="NCBIfam" id="TIGR01841">
    <property type="entry name" value="phasin"/>
    <property type="match status" value="1"/>
</dbReference>
<name>A0ABX1Q8B2_9RHOO</name>
<dbReference type="EMBL" id="WTVQ01000007">
    <property type="protein sequence ID" value="NMG74310.1"/>
    <property type="molecule type" value="Genomic_DNA"/>
</dbReference>